<reference evidence="1 2" key="2">
    <citation type="journal article" date="2017" name="Front. Plant Sci.">
        <title>Gene Classification and Mining of Molecular Markers Useful in Red Clover (Trifolium pratense) Breeding.</title>
        <authorList>
            <person name="Istvanek J."/>
            <person name="Dluhosova J."/>
            <person name="Dluhos P."/>
            <person name="Patkova L."/>
            <person name="Nedelnik J."/>
            <person name="Repkova J."/>
        </authorList>
    </citation>
    <scope>NUCLEOTIDE SEQUENCE [LARGE SCALE GENOMIC DNA]</scope>
    <source>
        <strain evidence="2">cv. Tatra</strain>
        <tissue evidence="1">Young leaves</tissue>
    </source>
</reference>
<dbReference type="EMBL" id="ASHM01049453">
    <property type="protein sequence ID" value="PNX85728.1"/>
    <property type="molecule type" value="Genomic_DNA"/>
</dbReference>
<organism evidence="1 2">
    <name type="scientific">Trifolium pratense</name>
    <name type="common">Red clover</name>
    <dbReference type="NCBI Taxonomy" id="57577"/>
    <lineage>
        <taxon>Eukaryota</taxon>
        <taxon>Viridiplantae</taxon>
        <taxon>Streptophyta</taxon>
        <taxon>Embryophyta</taxon>
        <taxon>Tracheophyta</taxon>
        <taxon>Spermatophyta</taxon>
        <taxon>Magnoliopsida</taxon>
        <taxon>eudicotyledons</taxon>
        <taxon>Gunneridae</taxon>
        <taxon>Pentapetalae</taxon>
        <taxon>rosids</taxon>
        <taxon>fabids</taxon>
        <taxon>Fabales</taxon>
        <taxon>Fabaceae</taxon>
        <taxon>Papilionoideae</taxon>
        <taxon>50 kb inversion clade</taxon>
        <taxon>NPAAA clade</taxon>
        <taxon>Hologalegina</taxon>
        <taxon>IRL clade</taxon>
        <taxon>Trifolieae</taxon>
        <taxon>Trifolium</taxon>
    </lineage>
</organism>
<comment type="caution">
    <text evidence="1">The sequence shown here is derived from an EMBL/GenBank/DDBJ whole genome shotgun (WGS) entry which is preliminary data.</text>
</comment>
<dbReference type="Proteomes" id="UP000236291">
    <property type="component" value="Unassembled WGS sequence"/>
</dbReference>
<feature type="non-terminal residue" evidence="1">
    <location>
        <position position="76"/>
    </location>
</feature>
<dbReference type="PANTHER" id="PTHR35502:SF2">
    <property type="entry name" value="PROTEIN MICROTUBULE BINDING PROTEIN 2C"/>
    <property type="match status" value="1"/>
</dbReference>
<evidence type="ECO:0000313" key="1">
    <source>
        <dbReference type="EMBL" id="PNX85728.1"/>
    </source>
</evidence>
<dbReference type="GO" id="GO:0008017">
    <property type="term" value="F:microtubule binding"/>
    <property type="evidence" value="ECO:0007669"/>
    <property type="project" value="InterPro"/>
</dbReference>
<dbReference type="AlphaFoldDB" id="A0A2K3M4M0"/>
<sequence length="76" mass="8355">MQHSNLADDSDSWLSTAAAASSAPNSNLNRDLFNDLVQIVPLVQSLIDSKATRSSFTRRGSIIYTKTPARESLFKK</sequence>
<dbReference type="GO" id="GO:0010497">
    <property type="term" value="P:plasmodesmata-mediated intercellular transport"/>
    <property type="evidence" value="ECO:0007669"/>
    <property type="project" value="InterPro"/>
</dbReference>
<dbReference type="InterPro" id="IPR040289">
    <property type="entry name" value="MBP2C"/>
</dbReference>
<accession>A0A2K3M4M0</accession>
<name>A0A2K3M4M0_TRIPR</name>
<dbReference type="STRING" id="57577.A0A2K3M4M0"/>
<reference evidence="1 2" key="1">
    <citation type="journal article" date="2014" name="Am. J. Bot.">
        <title>Genome assembly and annotation for red clover (Trifolium pratense; Fabaceae).</title>
        <authorList>
            <person name="Istvanek J."/>
            <person name="Jaros M."/>
            <person name="Krenek A."/>
            <person name="Repkova J."/>
        </authorList>
    </citation>
    <scope>NUCLEOTIDE SEQUENCE [LARGE SCALE GENOMIC DNA]</scope>
    <source>
        <strain evidence="2">cv. Tatra</strain>
        <tissue evidence="1">Young leaves</tissue>
    </source>
</reference>
<evidence type="ECO:0000313" key="2">
    <source>
        <dbReference type="Proteomes" id="UP000236291"/>
    </source>
</evidence>
<dbReference type="ExpressionAtlas" id="A0A2K3M4M0">
    <property type="expression patterns" value="baseline"/>
</dbReference>
<gene>
    <name evidence="1" type="ORF">L195_g041802</name>
</gene>
<proteinExistence type="predicted"/>
<dbReference type="PANTHER" id="PTHR35502">
    <property type="entry name" value="PROTEIN MICROTUBULE BINDING PROTEIN 2C"/>
    <property type="match status" value="1"/>
</dbReference>
<protein>
    <submittedName>
        <fullName evidence="1">Hop-interacting protein thi110</fullName>
    </submittedName>
</protein>